<evidence type="ECO:0000256" key="1">
    <source>
        <dbReference type="ARBA" id="ARBA00022801"/>
    </source>
</evidence>
<dbReference type="InterPro" id="IPR012354">
    <property type="entry name" value="Esterase_lipase"/>
</dbReference>
<dbReference type="PANTHER" id="PTHR43798:SF31">
    <property type="entry name" value="AB HYDROLASE SUPERFAMILY PROTEIN YCLE"/>
    <property type="match status" value="1"/>
</dbReference>
<dbReference type="Proteomes" id="UP001501459">
    <property type="component" value="Unassembled WGS sequence"/>
</dbReference>
<dbReference type="PIRSF" id="PIRSF017388">
    <property type="entry name" value="Esterase_lipase"/>
    <property type="match status" value="1"/>
</dbReference>
<dbReference type="InterPro" id="IPR050266">
    <property type="entry name" value="AB_hydrolase_sf"/>
</dbReference>
<gene>
    <name evidence="4" type="ORF">GCM10008983_05180</name>
</gene>
<proteinExistence type="predicted"/>
<protein>
    <submittedName>
        <fullName evidence="4">Alpha/beta fold hydrolase</fullName>
    </submittedName>
</protein>
<evidence type="ECO:0000313" key="4">
    <source>
        <dbReference type="EMBL" id="GAA0431568.1"/>
    </source>
</evidence>
<dbReference type="Gene3D" id="3.40.50.1820">
    <property type="entry name" value="alpha/beta hydrolase"/>
    <property type="match status" value="1"/>
</dbReference>
<accession>A0ABP3IXP2</accession>
<dbReference type="EMBL" id="BAAADM010000008">
    <property type="protein sequence ID" value="GAA0431568.1"/>
    <property type="molecule type" value="Genomic_DNA"/>
</dbReference>
<comment type="caution">
    <text evidence="4">The sequence shown here is derived from an EMBL/GenBank/DDBJ whole genome shotgun (WGS) entry which is preliminary data.</text>
</comment>
<dbReference type="InterPro" id="IPR029058">
    <property type="entry name" value="AB_hydrolase_fold"/>
</dbReference>
<evidence type="ECO:0000256" key="2">
    <source>
        <dbReference type="SAM" id="Phobius"/>
    </source>
</evidence>
<dbReference type="Pfam" id="PF12697">
    <property type="entry name" value="Abhydrolase_6"/>
    <property type="match status" value="1"/>
</dbReference>
<dbReference type="PANTHER" id="PTHR43798">
    <property type="entry name" value="MONOACYLGLYCEROL LIPASE"/>
    <property type="match status" value="1"/>
</dbReference>
<keyword evidence="5" id="KW-1185">Reference proteome</keyword>
<dbReference type="SUPFAM" id="SSF53474">
    <property type="entry name" value="alpha/beta-Hydrolases"/>
    <property type="match status" value="1"/>
</dbReference>
<name>A0ABP3IXP2_9BACI</name>
<evidence type="ECO:0000259" key="3">
    <source>
        <dbReference type="Pfam" id="PF12697"/>
    </source>
</evidence>
<feature type="domain" description="AB hydrolase-1" evidence="3">
    <location>
        <begin position="5"/>
        <end position="209"/>
    </location>
</feature>
<sequence length="239" mass="27173">MVGCLIIHGYTGGPYEVEPLAAYLRNYTNWDVHVPTLPGHGGNRELDGVSYTAWLASAENALKKMREKTDRLYLIGFSMGGMIAAYLASRHAVDKLVLLATSRKYLSFRQMSKELKDILADGVKGNLGQNGFFKHYRDKWRRVPMKANLEFIRLVRFTQRYLPHVESPVLIVHGQRDMVVPYKAALDLDKEITSEKKEVVLFDRSRHLICLGDDKDMLNGMVYQFLTSKKAAHIEEAPG</sequence>
<keyword evidence="2" id="KW-0472">Membrane</keyword>
<dbReference type="GO" id="GO:0016787">
    <property type="term" value="F:hydrolase activity"/>
    <property type="evidence" value="ECO:0007669"/>
    <property type="project" value="UniProtKB-KW"/>
</dbReference>
<dbReference type="RefSeq" id="WP_343750991.1">
    <property type="nucleotide sequence ID" value="NZ_BAAADM010000008.1"/>
</dbReference>
<keyword evidence="2" id="KW-1133">Transmembrane helix</keyword>
<evidence type="ECO:0000313" key="5">
    <source>
        <dbReference type="Proteomes" id="UP001501459"/>
    </source>
</evidence>
<feature type="transmembrane region" description="Helical" evidence="2">
    <location>
        <begin position="72"/>
        <end position="89"/>
    </location>
</feature>
<dbReference type="InterPro" id="IPR000073">
    <property type="entry name" value="AB_hydrolase_1"/>
</dbReference>
<organism evidence="4 5">
    <name type="scientific">Lentibacillus halophilus</name>
    <dbReference type="NCBI Taxonomy" id="295065"/>
    <lineage>
        <taxon>Bacteria</taxon>
        <taxon>Bacillati</taxon>
        <taxon>Bacillota</taxon>
        <taxon>Bacilli</taxon>
        <taxon>Bacillales</taxon>
        <taxon>Bacillaceae</taxon>
        <taxon>Lentibacillus</taxon>
    </lineage>
</organism>
<keyword evidence="2" id="KW-0812">Transmembrane</keyword>
<keyword evidence="1 4" id="KW-0378">Hydrolase</keyword>
<reference evidence="5" key="1">
    <citation type="journal article" date="2019" name="Int. J. Syst. Evol. Microbiol.">
        <title>The Global Catalogue of Microorganisms (GCM) 10K type strain sequencing project: providing services to taxonomists for standard genome sequencing and annotation.</title>
        <authorList>
            <consortium name="The Broad Institute Genomics Platform"/>
            <consortium name="The Broad Institute Genome Sequencing Center for Infectious Disease"/>
            <person name="Wu L."/>
            <person name="Ma J."/>
        </authorList>
    </citation>
    <scope>NUCLEOTIDE SEQUENCE [LARGE SCALE GENOMIC DNA]</scope>
    <source>
        <strain evidence="5">JCM 12149</strain>
    </source>
</reference>